<dbReference type="GeneID" id="9184673"/>
<dbReference type="HOGENOM" id="CLU_1723657_0_0_1"/>
<dbReference type="Proteomes" id="UP000006911">
    <property type="component" value="Unassembled WGS sequence"/>
</dbReference>
<dbReference type="EMBL" id="FN430326">
    <property type="protein sequence ID" value="CAZ84315.1"/>
    <property type="molecule type" value="Genomic_DNA"/>
</dbReference>
<keyword evidence="2" id="KW-1185">Reference proteome</keyword>
<organism evidence="1 2">
    <name type="scientific">Tuber melanosporum (strain Mel28)</name>
    <name type="common">Perigord black truffle</name>
    <dbReference type="NCBI Taxonomy" id="656061"/>
    <lineage>
        <taxon>Eukaryota</taxon>
        <taxon>Fungi</taxon>
        <taxon>Dikarya</taxon>
        <taxon>Ascomycota</taxon>
        <taxon>Pezizomycotina</taxon>
        <taxon>Pezizomycetes</taxon>
        <taxon>Pezizales</taxon>
        <taxon>Tuberaceae</taxon>
        <taxon>Tuber</taxon>
    </lineage>
</organism>
<sequence length="152" mass="17037">MFWPAAITIPNCMLKAKITISLDMQFRILAGSPNISDSIMTVIKAIFFTRTATSSVKASIKNSNNAFLPPVPNLPHHGPLKQGKTFMQLPSVCKISERWLTRCFSILGDTGMRRYGKTGSFARPFSTCEGKKERKKKKSQDWAIRLVTLTEI</sequence>
<evidence type="ECO:0000313" key="1">
    <source>
        <dbReference type="EMBL" id="CAZ84315.1"/>
    </source>
</evidence>
<dbReference type="KEGG" id="tml:GSTUM_00008498001"/>
<dbReference type="InParanoid" id="D5GIH2"/>
<dbReference type="RefSeq" id="XP_002840124.1">
    <property type="nucleotide sequence ID" value="XM_002840078.1"/>
</dbReference>
<proteinExistence type="predicted"/>
<name>D5GIH2_TUBMM</name>
<reference evidence="1 2" key="1">
    <citation type="journal article" date="2010" name="Nature">
        <title>Perigord black truffle genome uncovers evolutionary origins and mechanisms of symbiosis.</title>
        <authorList>
            <person name="Martin F."/>
            <person name="Kohler A."/>
            <person name="Murat C."/>
            <person name="Balestrini R."/>
            <person name="Coutinho P.M."/>
            <person name="Jaillon O."/>
            <person name="Montanini B."/>
            <person name="Morin E."/>
            <person name="Noel B."/>
            <person name="Percudani R."/>
            <person name="Porcel B."/>
            <person name="Rubini A."/>
            <person name="Amicucci A."/>
            <person name="Amselem J."/>
            <person name="Anthouard V."/>
            <person name="Arcioni S."/>
            <person name="Artiguenave F."/>
            <person name="Aury J.M."/>
            <person name="Ballario P."/>
            <person name="Bolchi A."/>
            <person name="Brenna A."/>
            <person name="Brun A."/>
            <person name="Buee M."/>
            <person name="Cantarel B."/>
            <person name="Chevalier G."/>
            <person name="Couloux A."/>
            <person name="Da Silva C."/>
            <person name="Denoeud F."/>
            <person name="Duplessis S."/>
            <person name="Ghignone S."/>
            <person name="Hilselberger B."/>
            <person name="Iotti M."/>
            <person name="Marcais B."/>
            <person name="Mello A."/>
            <person name="Miranda M."/>
            <person name="Pacioni G."/>
            <person name="Quesneville H."/>
            <person name="Riccioni C."/>
            <person name="Ruotolo R."/>
            <person name="Splivallo R."/>
            <person name="Stocchi V."/>
            <person name="Tisserant E."/>
            <person name="Viscomi A.R."/>
            <person name="Zambonelli A."/>
            <person name="Zampieri E."/>
            <person name="Henrissat B."/>
            <person name="Lebrun M.H."/>
            <person name="Paolocci F."/>
            <person name="Bonfante P."/>
            <person name="Ottonello S."/>
            <person name="Wincker P."/>
        </authorList>
    </citation>
    <scope>NUCLEOTIDE SEQUENCE [LARGE SCALE GENOMIC DNA]</scope>
    <source>
        <strain evidence="1 2">Mel28</strain>
    </source>
</reference>
<protein>
    <submittedName>
        <fullName evidence="1">(Perigord truffle) hypothetical protein</fullName>
    </submittedName>
</protein>
<dbReference type="AlphaFoldDB" id="D5GIH2"/>
<gene>
    <name evidence="1" type="ORF">GSTUM_00008498001</name>
</gene>
<accession>D5GIH2</accession>
<evidence type="ECO:0000313" key="2">
    <source>
        <dbReference type="Proteomes" id="UP000006911"/>
    </source>
</evidence>